<feature type="compositionally biased region" description="Pro residues" evidence="1">
    <location>
        <begin position="9"/>
        <end position="22"/>
    </location>
</feature>
<comment type="caution">
    <text evidence="2">The sequence shown here is derived from an EMBL/GenBank/DDBJ whole genome shotgun (WGS) entry which is preliminary data.</text>
</comment>
<sequence length="181" mass="19852">MGSNQPISPLKPPPSPSLPQYPPYHYLAEHYRVDPVPRENLYYYPHYSDSASAPVYSQPSTAYSNYYANGQGNHPPPPENGYICYPGGESRIIYPENNRTNRPDDSHMNRSADGQINRQVDSGKLSSAETLLRNTNSCEGGGADSGSDEIFPQPEQPLETKRALSGLDELATVALSYASEG</sequence>
<reference evidence="2" key="1">
    <citation type="submission" date="2020-05" db="EMBL/GenBank/DDBJ databases">
        <title>Phylogenomic resolution of chytrid fungi.</title>
        <authorList>
            <person name="Stajich J.E."/>
            <person name="Amses K."/>
            <person name="Simmons R."/>
            <person name="Seto K."/>
            <person name="Myers J."/>
            <person name="Bonds A."/>
            <person name="Quandt C.A."/>
            <person name="Barry K."/>
            <person name="Liu P."/>
            <person name="Grigoriev I."/>
            <person name="Longcore J.E."/>
            <person name="James T.Y."/>
        </authorList>
    </citation>
    <scope>NUCLEOTIDE SEQUENCE</scope>
    <source>
        <strain evidence="2">JEL0513</strain>
    </source>
</reference>
<name>A0AAD5TA98_9FUNG</name>
<feature type="compositionally biased region" description="Polar residues" evidence="1">
    <location>
        <begin position="112"/>
        <end position="138"/>
    </location>
</feature>
<protein>
    <submittedName>
        <fullName evidence="2">Uncharacterized protein</fullName>
    </submittedName>
</protein>
<dbReference type="EMBL" id="JADGJH010000036">
    <property type="protein sequence ID" value="KAJ3141369.1"/>
    <property type="molecule type" value="Genomic_DNA"/>
</dbReference>
<evidence type="ECO:0000256" key="1">
    <source>
        <dbReference type="SAM" id="MobiDB-lite"/>
    </source>
</evidence>
<feature type="region of interest" description="Disordered" evidence="1">
    <location>
        <begin position="49"/>
        <end position="81"/>
    </location>
</feature>
<evidence type="ECO:0000313" key="3">
    <source>
        <dbReference type="Proteomes" id="UP001211907"/>
    </source>
</evidence>
<feature type="region of interest" description="Disordered" evidence="1">
    <location>
        <begin position="1"/>
        <end position="23"/>
    </location>
</feature>
<evidence type="ECO:0000313" key="2">
    <source>
        <dbReference type="EMBL" id="KAJ3141369.1"/>
    </source>
</evidence>
<feature type="compositionally biased region" description="Polar residues" evidence="1">
    <location>
        <begin position="49"/>
        <end position="72"/>
    </location>
</feature>
<gene>
    <name evidence="2" type="ORF">HK100_007608</name>
</gene>
<feature type="region of interest" description="Disordered" evidence="1">
    <location>
        <begin position="94"/>
        <end position="155"/>
    </location>
</feature>
<keyword evidence="3" id="KW-1185">Reference proteome</keyword>
<dbReference type="AlphaFoldDB" id="A0AAD5TA98"/>
<feature type="compositionally biased region" description="Basic and acidic residues" evidence="1">
    <location>
        <begin position="99"/>
        <end position="110"/>
    </location>
</feature>
<proteinExistence type="predicted"/>
<dbReference type="Proteomes" id="UP001211907">
    <property type="component" value="Unassembled WGS sequence"/>
</dbReference>
<organism evidence="2 3">
    <name type="scientific">Physocladia obscura</name>
    <dbReference type="NCBI Taxonomy" id="109957"/>
    <lineage>
        <taxon>Eukaryota</taxon>
        <taxon>Fungi</taxon>
        <taxon>Fungi incertae sedis</taxon>
        <taxon>Chytridiomycota</taxon>
        <taxon>Chytridiomycota incertae sedis</taxon>
        <taxon>Chytridiomycetes</taxon>
        <taxon>Chytridiales</taxon>
        <taxon>Chytriomycetaceae</taxon>
        <taxon>Physocladia</taxon>
    </lineage>
</organism>
<accession>A0AAD5TA98</accession>